<gene>
    <name evidence="5" type="ORF">ACJDT4_20195</name>
</gene>
<dbReference type="Pfam" id="PF00392">
    <property type="entry name" value="GntR"/>
    <property type="match status" value="1"/>
</dbReference>
<dbReference type="InterPro" id="IPR036388">
    <property type="entry name" value="WH-like_DNA-bd_sf"/>
</dbReference>
<evidence type="ECO:0000256" key="1">
    <source>
        <dbReference type="ARBA" id="ARBA00023015"/>
    </source>
</evidence>
<evidence type="ECO:0000313" key="6">
    <source>
        <dbReference type="Proteomes" id="UP001623592"/>
    </source>
</evidence>
<protein>
    <submittedName>
        <fullName evidence="5">GntR family transcriptional regulator</fullName>
    </submittedName>
</protein>
<dbReference type="InterPro" id="IPR036390">
    <property type="entry name" value="WH_DNA-bd_sf"/>
</dbReference>
<keyword evidence="6" id="KW-1185">Reference proteome</keyword>
<dbReference type="EMBL" id="JBJIAA010000020">
    <property type="protein sequence ID" value="MFL0252741.1"/>
    <property type="molecule type" value="Genomic_DNA"/>
</dbReference>
<dbReference type="SUPFAM" id="SSF46785">
    <property type="entry name" value="Winged helix' DNA-binding domain"/>
    <property type="match status" value="1"/>
</dbReference>
<name>A0ABW8TJM0_9CLOT</name>
<keyword evidence="3" id="KW-0804">Transcription</keyword>
<dbReference type="RefSeq" id="WP_406789400.1">
    <property type="nucleotide sequence ID" value="NZ_JBJIAA010000020.1"/>
</dbReference>
<feature type="domain" description="HTH gntR-type" evidence="4">
    <location>
        <begin position="9"/>
        <end position="77"/>
    </location>
</feature>
<dbReference type="CDD" id="cd07377">
    <property type="entry name" value="WHTH_GntR"/>
    <property type="match status" value="1"/>
</dbReference>
<sequence length="120" mass="13924">MNICFNNEIPIYIQIMNYLKNEIIIGKINNGSKLPSIRELSNQFKVNCNTVQRVYKEMEREGIVHVERGMGTFIENDATIIMSLKRETAEKIIDEFINKMKNIGFNNGEIINSINNKIKK</sequence>
<evidence type="ECO:0000313" key="5">
    <source>
        <dbReference type="EMBL" id="MFL0252741.1"/>
    </source>
</evidence>
<comment type="caution">
    <text evidence="5">The sequence shown here is derived from an EMBL/GenBank/DDBJ whole genome shotgun (WGS) entry which is preliminary data.</text>
</comment>
<dbReference type="Proteomes" id="UP001623592">
    <property type="component" value="Unassembled WGS sequence"/>
</dbReference>
<accession>A0ABW8TJM0</accession>
<dbReference type="InterPro" id="IPR000524">
    <property type="entry name" value="Tscrpt_reg_HTH_GntR"/>
</dbReference>
<dbReference type="PROSITE" id="PS50949">
    <property type="entry name" value="HTH_GNTR"/>
    <property type="match status" value="1"/>
</dbReference>
<organism evidence="5 6">
    <name type="scientific">Clostridium neuense</name>
    <dbReference type="NCBI Taxonomy" id="1728934"/>
    <lineage>
        <taxon>Bacteria</taxon>
        <taxon>Bacillati</taxon>
        <taxon>Bacillota</taxon>
        <taxon>Clostridia</taxon>
        <taxon>Eubacteriales</taxon>
        <taxon>Clostridiaceae</taxon>
        <taxon>Clostridium</taxon>
    </lineage>
</organism>
<dbReference type="PANTHER" id="PTHR38445">
    <property type="entry name" value="HTH-TYPE TRANSCRIPTIONAL REPRESSOR YTRA"/>
    <property type="match status" value="1"/>
</dbReference>
<evidence type="ECO:0000256" key="2">
    <source>
        <dbReference type="ARBA" id="ARBA00023125"/>
    </source>
</evidence>
<dbReference type="Gene3D" id="1.10.10.10">
    <property type="entry name" value="Winged helix-like DNA-binding domain superfamily/Winged helix DNA-binding domain"/>
    <property type="match status" value="1"/>
</dbReference>
<evidence type="ECO:0000259" key="4">
    <source>
        <dbReference type="PROSITE" id="PS50949"/>
    </source>
</evidence>
<dbReference type="SMART" id="SM00345">
    <property type="entry name" value="HTH_GNTR"/>
    <property type="match status" value="1"/>
</dbReference>
<keyword evidence="2" id="KW-0238">DNA-binding</keyword>
<proteinExistence type="predicted"/>
<evidence type="ECO:0000256" key="3">
    <source>
        <dbReference type="ARBA" id="ARBA00023163"/>
    </source>
</evidence>
<keyword evidence="1" id="KW-0805">Transcription regulation</keyword>
<dbReference type="PANTHER" id="PTHR38445:SF6">
    <property type="entry name" value="GNTR-FAMILY TRANSCRIPTIONAL REGULATOR"/>
    <property type="match status" value="1"/>
</dbReference>
<reference evidence="5 6" key="1">
    <citation type="submission" date="2024-11" db="EMBL/GenBank/DDBJ databases">
        <authorList>
            <person name="Heng Y.C."/>
            <person name="Lim A.C.H."/>
            <person name="Lee J.K.Y."/>
            <person name="Kittelmann S."/>
        </authorList>
    </citation>
    <scope>NUCLEOTIDE SEQUENCE [LARGE SCALE GENOMIC DNA]</scope>
    <source>
        <strain evidence="5 6">WILCCON 0114</strain>
    </source>
</reference>